<evidence type="ECO:0000256" key="1">
    <source>
        <dbReference type="ARBA" id="ARBA00023125"/>
    </source>
</evidence>
<proteinExistence type="predicted"/>
<dbReference type="PANTHER" id="PTHR46558:SF14">
    <property type="entry name" value="HTH-TYPE TRANSCRIPTIONAL REGULATOR ANSR"/>
    <property type="match status" value="1"/>
</dbReference>
<protein>
    <submittedName>
        <fullName evidence="3">Transcriptional regulator</fullName>
    </submittedName>
</protein>
<gene>
    <name evidence="3" type="primary">immR_7</name>
    <name evidence="3" type="ORF">SAMEA1402399_02638</name>
</gene>
<dbReference type="RefSeq" id="WP_021359706.1">
    <property type="nucleotide sequence ID" value="NZ_BISJ01000020.1"/>
</dbReference>
<reference evidence="3 4" key="1">
    <citation type="submission" date="2019-02" db="EMBL/GenBank/DDBJ databases">
        <authorList>
            <consortium name="Pathogen Informatics"/>
        </authorList>
    </citation>
    <scope>NUCLEOTIDE SEQUENCE [LARGE SCALE GENOMIC DNA]</scope>
    <source>
        <strain evidence="4">clo34</strain>
    </source>
</reference>
<keyword evidence="1" id="KW-0238">DNA-binding</keyword>
<evidence type="ECO:0000313" key="3">
    <source>
        <dbReference type="EMBL" id="VFD33580.1"/>
    </source>
</evidence>
<dbReference type="AlphaFoldDB" id="A0AB74QFG7"/>
<comment type="caution">
    <text evidence="3">The sequence shown here is derived from an EMBL/GenBank/DDBJ whole genome shotgun (WGS) entry which is preliminary data.</text>
</comment>
<dbReference type="PROSITE" id="PS50943">
    <property type="entry name" value="HTH_CROC1"/>
    <property type="match status" value="1"/>
</dbReference>
<dbReference type="CDD" id="cd00093">
    <property type="entry name" value="HTH_XRE"/>
    <property type="match status" value="1"/>
</dbReference>
<dbReference type="SUPFAM" id="SSF47413">
    <property type="entry name" value="lambda repressor-like DNA-binding domains"/>
    <property type="match status" value="1"/>
</dbReference>
<name>A0AB74QFG7_CLODI</name>
<dbReference type="InterPro" id="IPR010982">
    <property type="entry name" value="Lambda_DNA-bd_dom_sf"/>
</dbReference>
<dbReference type="Proteomes" id="UP000411588">
    <property type="component" value="Unassembled WGS sequence"/>
</dbReference>
<dbReference type="GO" id="GO:0003677">
    <property type="term" value="F:DNA binding"/>
    <property type="evidence" value="ECO:0007669"/>
    <property type="project" value="UniProtKB-KW"/>
</dbReference>
<organism evidence="3 4">
    <name type="scientific">Clostridioides difficile</name>
    <name type="common">Peptoclostridium difficile</name>
    <dbReference type="NCBI Taxonomy" id="1496"/>
    <lineage>
        <taxon>Bacteria</taxon>
        <taxon>Bacillati</taxon>
        <taxon>Bacillota</taxon>
        <taxon>Clostridia</taxon>
        <taxon>Peptostreptococcales</taxon>
        <taxon>Peptostreptococcaceae</taxon>
        <taxon>Clostridioides</taxon>
    </lineage>
</organism>
<dbReference type="Pfam" id="PF01381">
    <property type="entry name" value="HTH_3"/>
    <property type="match status" value="1"/>
</dbReference>
<dbReference type="EMBL" id="CAADAN010000010">
    <property type="protein sequence ID" value="VFD33580.1"/>
    <property type="molecule type" value="Genomic_DNA"/>
</dbReference>
<accession>A0AB74QFG7</accession>
<feature type="domain" description="HTH cro/C1-type" evidence="2">
    <location>
        <begin position="13"/>
        <end position="67"/>
    </location>
</feature>
<evidence type="ECO:0000259" key="2">
    <source>
        <dbReference type="PROSITE" id="PS50943"/>
    </source>
</evidence>
<sequence length="130" mass="15038">MYKDESNIFSKRLREEREELGLMQKEMANKLSLPANTYNGYETGKRSPALDVVRHIADTLDISTDYLLGRTNIKINISNITEKELIKKLNPSDDMKEILDIFSELDDDSKNKALKIAKLFLEEQNTKNKE</sequence>
<dbReference type="SMART" id="SM00530">
    <property type="entry name" value="HTH_XRE"/>
    <property type="match status" value="1"/>
</dbReference>
<dbReference type="InterPro" id="IPR001387">
    <property type="entry name" value="Cro/C1-type_HTH"/>
</dbReference>
<dbReference type="PANTHER" id="PTHR46558">
    <property type="entry name" value="TRACRIPTIONAL REGULATORY PROTEIN-RELATED-RELATED"/>
    <property type="match status" value="1"/>
</dbReference>
<dbReference type="Gene3D" id="1.10.260.40">
    <property type="entry name" value="lambda repressor-like DNA-binding domains"/>
    <property type="match status" value="1"/>
</dbReference>
<evidence type="ECO:0000313" key="4">
    <source>
        <dbReference type="Proteomes" id="UP000411588"/>
    </source>
</evidence>